<evidence type="ECO:0000313" key="5">
    <source>
        <dbReference type="EMBL" id="GFN86330.1"/>
    </source>
</evidence>
<dbReference type="Proteomes" id="UP000735302">
    <property type="component" value="Unassembled WGS sequence"/>
</dbReference>
<evidence type="ECO:0000256" key="2">
    <source>
        <dbReference type="ARBA" id="ARBA00022525"/>
    </source>
</evidence>
<name>A0AAV3YG85_9GAST</name>
<dbReference type="PANTHER" id="PTHR11475">
    <property type="entry name" value="OXIDASE/PEROXIDASE"/>
    <property type="match status" value="1"/>
</dbReference>
<protein>
    <submittedName>
        <fullName evidence="5">Peroxidase-like protein</fullName>
    </submittedName>
</protein>
<evidence type="ECO:0000256" key="1">
    <source>
        <dbReference type="ARBA" id="ARBA00004613"/>
    </source>
</evidence>
<keyword evidence="5" id="KW-0575">Peroxidase</keyword>
<keyword evidence="5" id="KW-0560">Oxidoreductase</keyword>
<dbReference type="PROSITE" id="PS50292">
    <property type="entry name" value="PEROXIDASE_3"/>
    <property type="match status" value="1"/>
</dbReference>
<dbReference type="InterPro" id="IPR010255">
    <property type="entry name" value="Haem_peroxidase_sf"/>
</dbReference>
<dbReference type="GO" id="GO:0006979">
    <property type="term" value="P:response to oxidative stress"/>
    <property type="evidence" value="ECO:0007669"/>
    <property type="project" value="InterPro"/>
</dbReference>
<dbReference type="InterPro" id="IPR019791">
    <property type="entry name" value="Haem_peroxidase_animal"/>
</dbReference>
<accession>A0AAV3YG85</accession>
<proteinExistence type="predicted"/>
<dbReference type="Gene3D" id="1.10.640.10">
    <property type="entry name" value="Haem peroxidase domain superfamily, animal type"/>
    <property type="match status" value="1"/>
</dbReference>
<dbReference type="InterPro" id="IPR037120">
    <property type="entry name" value="Haem_peroxidase_sf_animal"/>
</dbReference>
<dbReference type="AlphaFoldDB" id="A0AAV3YG85"/>
<dbReference type="SUPFAM" id="SSF48113">
    <property type="entry name" value="Heme-dependent peroxidases"/>
    <property type="match status" value="1"/>
</dbReference>
<feature type="binding site" description="axial binding residue" evidence="4">
    <location>
        <position position="54"/>
    </location>
    <ligand>
        <name>heme b</name>
        <dbReference type="ChEBI" id="CHEBI:60344"/>
    </ligand>
    <ligandPart>
        <name>Fe</name>
        <dbReference type="ChEBI" id="CHEBI:18248"/>
    </ligandPart>
</feature>
<keyword evidence="4" id="KW-0479">Metal-binding</keyword>
<evidence type="ECO:0000313" key="6">
    <source>
        <dbReference type="Proteomes" id="UP000735302"/>
    </source>
</evidence>
<dbReference type="PANTHER" id="PTHR11475:SF4">
    <property type="entry name" value="CHORION PEROXIDASE"/>
    <property type="match status" value="1"/>
</dbReference>
<dbReference type="GO" id="GO:0004601">
    <property type="term" value="F:peroxidase activity"/>
    <property type="evidence" value="ECO:0007669"/>
    <property type="project" value="UniProtKB-KW"/>
</dbReference>
<keyword evidence="4" id="KW-0349">Heme</keyword>
<keyword evidence="6" id="KW-1185">Reference proteome</keyword>
<dbReference type="GO" id="GO:0005576">
    <property type="term" value="C:extracellular region"/>
    <property type="evidence" value="ECO:0007669"/>
    <property type="project" value="UniProtKB-SubCell"/>
</dbReference>
<dbReference type="EMBL" id="BLXT01001517">
    <property type="protein sequence ID" value="GFN86330.1"/>
    <property type="molecule type" value="Genomic_DNA"/>
</dbReference>
<keyword evidence="2" id="KW-0964">Secreted</keyword>
<dbReference type="GO" id="GO:0020037">
    <property type="term" value="F:heme binding"/>
    <property type="evidence" value="ECO:0007669"/>
    <property type="project" value="InterPro"/>
</dbReference>
<keyword evidence="4" id="KW-0408">Iron</keyword>
<dbReference type="Pfam" id="PF03098">
    <property type="entry name" value="An_peroxidase"/>
    <property type="match status" value="1"/>
</dbReference>
<comment type="caution">
    <text evidence="5">The sequence shown here is derived from an EMBL/GenBank/DDBJ whole genome shotgun (WGS) entry which is preliminary data.</text>
</comment>
<gene>
    <name evidence="5" type="ORF">PoB_001283600</name>
</gene>
<sequence length="293" mass="32982">MAINQKITYDEYLPKVIGPDFMSVLGIDQPYVYDDSIDASITSVFGAAAFRFGHSQINGDLMISKSDKRPISEIFFRPETTFGGADGVMKNIMLNQAKQPAQRTDRFFSPQVLDHLFKDVDAPGESFDLPALAVHRCRDHGLPGYLEYVDYISKRLAENGGTNAFKVSELSLPACILEGIYESVRDIDLFVGAMYETAVPGGLVGPTFAYLIGEQFHRLKFGDRFWYETTNSNIGFTPDQLKEIQDKTGLAFLMCKNNDKLKRIHPRPMETLRTQDKKACSSYADIDFSHWAE</sequence>
<organism evidence="5 6">
    <name type="scientific">Plakobranchus ocellatus</name>
    <dbReference type="NCBI Taxonomy" id="259542"/>
    <lineage>
        <taxon>Eukaryota</taxon>
        <taxon>Metazoa</taxon>
        <taxon>Spiralia</taxon>
        <taxon>Lophotrochozoa</taxon>
        <taxon>Mollusca</taxon>
        <taxon>Gastropoda</taxon>
        <taxon>Heterobranchia</taxon>
        <taxon>Euthyneura</taxon>
        <taxon>Panpulmonata</taxon>
        <taxon>Sacoglossa</taxon>
        <taxon>Placobranchoidea</taxon>
        <taxon>Plakobranchidae</taxon>
        <taxon>Plakobranchus</taxon>
    </lineage>
</organism>
<evidence type="ECO:0000256" key="3">
    <source>
        <dbReference type="ARBA" id="ARBA00023180"/>
    </source>
</evidence>
<comment type="subcellular location">
    <subcellularLocation>
        <location evidence="1">Secreted</location>
    </subcellularLocation>
</comment>
<dbReference type="GO" id="GO:0046872">
    <property type="term" value="F:metal ion binding"/>
    <property type="evidence" value="ECO:0007669"/>
    <property type="project" value="UniProtKB-KW"/>
</dbReference>
<keyword evidence="3" id="KW-0325">Glycoprotein</keyword>
<evidence type="ECO:0000256" key="4">
    <source>
        <dbReference type="PIRSR" id="PIRSR619791-2"/>
    </source>
</evidence>
<reference evidence="5 6" key="1">
    <citation type="journal article" date="2021" name="Elife">
        <title>Chloroplast acquisition without the gene transfer in kleptoplastic sea slugs, Plakobranchus ocellatus.</title>
        <authorList>
            <person name="Maeda T."/>
            <person name="Takahashi S."/>
            <person name="Yoshida T."/>
            <person name="Shimamura S."/>
            <person name="Takaki Y."/>
            <person name="Nagai Y."/>
            <person name="Toyoda A."/>
            <person name="Suzuki Y."/>
            <person name="Arimoto A."/>
            <person name="Ishii H."/>
            <person name="Satoh N."/>
            <person name="Nishiyama T."/>
            <person name="Hasebe M."/>
            <person name="Maruyama T."/>
            <person name="Minagawa J."/>
            <person name="Obokata J."/>
            <person name="Shigenobu S."/>
        </authorList>
    </citation>
    <scope>NUCLEOTIDE SEQUENCE [LARGE SCALE GENOMIC DNA]</scope>
</reference>